<comment type="caution">
    <text evidence="3">The sequence shown here is derived from an EMBL/GenBank/DDBJ whole genome shotgun (WGS) entry which is preliminary data.</text>
</comment>
<gene>
    <name evidence="3" type="ORF">JL111_07075</name>
</gene>
<protein>
    <recommendedName>
        <fullName evidence="5">DUF1049 domain-containing protein</fullName>
    </recommendedName>
</protein>
<feature type="transmembrane region" description="Helical" evidence="2">
    <location>
        <begin position="44"/>
        <end position="70"/>
    </location>
</feature>
<evidence type="ECO:0000313" key="4">
    <source>
        <dbReference type="Proteomes" id="UP000644749"/>
    </source>
</evidence>
<feature type="region of interest" description="Disordered" evidence="1">
    <location>
        <begin position="103"/>
        <end position="131"/>
    </location>
</feature>
<evidence type="ECO:0008006" key="5">
    <source>
        <dbReference type="Google" id="ProtNLM"/>
    </source>
</evidence>
<dbReference type="EMBL" id="JAESHT010000004">
    <property type="protein sequence ID" value="MBL3673251.1"/>
    <property type="molecule type" value="Genomic_DNA"/>
</dbReference>
<feature type="compositionally biased region" description="Pro residues" evidence="1">
    <location>
        <begin position="109"/>
        <end position="119"/>
    </location>
</feature>
<dbReference type="RefSeq" id="WP_191308843.1">
    <property type="nucleotide sequence ID" value="NZ_BNCL01000004.1"/>
</dbReference>
<evidence type="ECO:0000313" key="3">
    <source>
        <dbReference type="EMBL" id="MBL3673251.1"/>
    </source>
</evidence>
<organism evidence="3 4">
    <name type="scientific">Paracoccus aerius</name>
    <dbReference type="NCBI Taxonomy" id="1915382"/>
    <lineage>
        <taxon>Bacteria</taxon>
        <taxon>Pseudomonadati</taxon>
        <taxon>Pseudomonadota</taxon>
        <taxon>Alphaproteobacteria</taxon>
        <taxon>Rhodobacterales</taxon>
        <taxon>Paracoccaceae</taxon>
        <taxon>Paracoccus</taxon>
    </lineage>
</organism>
<reference evidence="3 4" key="1">
    <citation type="submission" date="2021-01" db="EMBL/GenBank/DDBJ databases">
        <title>011410 draft genome.</title>
        <authorList>
            <person name="Lang L."/>
        </authorList>
    </citation>
    <scope>NUCLEOTIDE SEQUENCE [LARGE SCALE GENOMIC DNA]</scope>
    <source>
        <strain evidence="3 4">KCTC 42845</strain>
    </source>
</reference>
<evidence type="ECO:0000256" key="1">
    <source>
        <dbReference type="SAM" id="MobiDB-lite"/>
    </source>
</evidence>
<keyword evidence="2" id="KW-0812">Transmembrane</keyword>
<keyword evidence="4" id="KW-1185">Reference proteome</keyword>
<sequence length="131" mass="13496">MKADVMVWVQRIVGAVFVIGVLALVGAIVTQVGQAEGIPPLPVFLGLLGIVLLILLSGCCLALVSVAISARRGAEALRRIVGQGGVSPLAAPARVFTPSPLREVAAEPQPQPEPAPARPSRPAGRTLVAER</sequence>
<feature type="transmembrane region" description="Helical" evidence="2">
    <location>
        <begin position="12"/>
        <end position="32"/>
    </location>
</feature>
<dbReference type="Proteomes" id="UP000644749">
    <property type="component" value="Unassembled WGS sequence"/>
</dbReference>
<proteinExistence type="predicted"/>
<name>A0ABS1S3F1_9RHOB</name>
<evidence type="ECO:0000256" key="2">
    <source>
        <dbReference type="SAM" id="Phobius"/>
    </source>
</evidence>
<accession>A0ABS1S3F1</accession>
<keyword evidence="2" id="KW-0472">Membrane</keyword>
<keyword evidence="2" id="KW-1133">Transmembrane helix</keyword>